<dbReference type="PANTHER" id="PTHR12419">
    <property type="entry name" value="OTU DOMAIN CONTAINING PROTEIN"/>
    <property type="match status" value="1"/>
</dbReference>
<dbReference type="SUPFAM" id="SSF54001">
    <property type="entry name" value="Cysteine proteinases"/>
    <property type="match status" value="1"/>
</dbReference>
<gene>
    <name evidence="3" type="ORF">BaOVIS_025830</name>
</gene>
<proteinExistence type="predicted"/>
<accession>A0A9W5TEV1</accession>
<dbReference type="GO" id="GO:0016579">
    <property type="term" value="P:protein deubiquitination"/>
    <property type="evidence" value="ECO:0007669"/>
    <property type="project" value="TreeGrafter"/>
</dbReference>
<dbReference type="PANTHER" id="PTHR12419:SF7">
    <property type="entry name" value="OTU DOMAIN-CONTAINING PROTEIN 3"/>
    <property type="match status" value="1"/>
</dbReference>
<sequence>MDEDGPGGFYSEPKTLTAAQRKKLKKKQQALEQETEREVERASAPDLRLAEEVDINKQLEEVNKKIFKILGDGNCLFRAIEHQLVSANQRGSRLPLYDHCELRHRTVQHLLKHKDEYQAFVTASGEDHGGDDNLL</sequence>
<feature type="region of interest" description="Disordered" evidence="1">
    <location>
        <begin position="1"/>
        <end position="44"/>
    </location>
</feature>
<keyword evidence="4" id="KW-1185">Reference proteome</keyword>
<feature type="compositionally biased region" description="Basic and acidic residues" evidence="1">
    <location>
        <begin position="34"/>
        <end position="44"/>
    </location>
</feature>
<comment type="caution">
    <text evidence="3">The sequence shown here is derived from an EMBL/GenBank/DDBJ whole genome shotgun (WGS) entry which is preliminary data.</text>
</comment>
<organism evidence="3 4">
    <name type="scientific">Babesia ovis</name>
    <dbReference type="NCBI Taxonomy" id="5869"/>
    <lineage>
        <taxon>Eukaryota</taxon>
        <taxon>Sar</taxon>
        <taxon>Alveolata</taxon>
        <taxon>Apicomplexa</taxon>
        <taxon>Aconoidasida</taxon>
        <taxon>Piroplasmida</taxon>
        <taxon>Babesiidae</taxon>
        <taxon>Babesia</taxon>
    </lineage>
</organism>
<dbReference type="GO" id="GO:0004843">
    <property type="term" value="F:cysteine-type deubiquitinase activity"/>
    <property type="evidence" value="ECO:0007669"/>
    <property type="project" value="TreeGrafter"/>
</dbReference>
<dbReference type="Proteomes" id="UP001057455">
    <property type="component" value="Unassembled WGS sequence"/>
</dbReference>
<dbReference type="Pfam" id="PF02338">
    <property type="entry name" value="OTU"/>
    <property type="match status" value="1"/>
</dbReference>
<reference evidence="3" key="1">
    <citation type="submission" date="2019-12" db="EMBL/GenBank/DDBJ databases">
        <title>Genome sequence of Babesia ovis.</title>
        <authorList>
            <person name="Yamagishi J."/>
            <person name="Sevinc F."/>
            <person name="Xuan X."/>
        </authorList>
    </citation>
    <scope>NUCLEOTIDE SEQUENCE</scope>
    <source>
        <strain evidence="3">Selcuk</strain>
    </source>
</reference>
<dbReference type="InterPro" id="IPR003323">
    <property type="entry name" value="OTU_dom"/>
</dbReference>
<dbReference type="Gene3D" id="3.90.70.80">
    <property type="match status" value="1"/>
</dbReference>
<evidence type="ECO:0000259" key="2">
    <source>
        <dbReference type="PROSITE" id="PS50802"/>
    </source>
</evidence>
<dbReference type="AlphaFoldDB" id="A0A9W5TEV1"/>
<evidence type="ECO:0000313" key="3">
    <source>
        <dbReference type="EMBL" id="GFE55179.1"/>
    </source>
</evidence>
<dbReference type="InterPro" id="IPR038765">
    <property type="entry name" value="Papain-like_cys_pep_sf"/>
</dbReference>
<feature type="domain" description="OTU" evidence="2">
    <location>
        <begin position="64"/>
        <end position="135"/>
    </location>
</feature>
<protein>
    <submittedName>
        <fullName evidence="3">OTU domain-containing protein 6B, putative</fullName>
    </submittedName>
</protein>
<evidence type="ECO:0000313" key="4">
    <source>
        <dbReference type="Proteomes" id="UP001057455"/>
    </source>
</evidence>
<dbReference type="InterPro" id="IPR050704">
    <property type="entry name" value="Peptidase_C85-like"/>
</dbReference>
<dbReference type="OrthoDB" id="415023at2759"/>
<evidence type="ECO:0000256" key="1">
    <source>
        <dbReference type="SAM" id="MobiDB-lite"/>
    </source>
</evidence>
<name>A0A9W5TEV1_BABOV</name>
<dbReference type="PROSITE" id="PS50802">
    <property type="entry name" value="OTU"/>
    <property type="match status" value="1"/>
</dbReference>
<dbReference type="EMBL" id="BLIY01000017">
    <property type="protein sequence ID" value="GFE55179.1"/>
    <property type="molecule type" value="Genomic_DNA"/>
</dbReference>